<accession>A0A840V4Y8</accession>
<evidence type="ECO:0000313" key="2">
    <source>
        <dbReference type="Proteomes" id="UP000557717"/>
    </source>
</evidence>
<dbReference type="AlphaFoldDB" id="A0A840V4Y8"/>
<sequence>MASHRERAEVFLKGFRDLVKTSWVNVLEELKRSGGMPVPELQRRLGGSYMGVKDQCEALRKRGFVETWRVPRTEVGRPEIMYRLAPKAEGLFPDAGKELSLGLLEAARQVYGDTAPERLLLHYFQQLGEEWRPRLQRAKSLVEKATLLSGLRDKVGCFSRCKYDPQRGFRIEEYHHPFRAIQEVFPNAIQFELRMMEELLGSRVVRKEVPGGRGGPARVDYEIATLGVRE</sequence>
<dbReference type="Gene3D" id="1.10.10.10">
    <property type="entry name" value="Winged helix-like DNA-binding domain superfamily/Winged helix DNA-binding domain"/>
    <property type="match status" value="1"/>
</dbReference>
<dbReference type="Proteomes" id="UP000557717">
    <property type="component" value="Unassembled WGS sequence"/>
</dbReference>
<dbReference type="InterPro" id="IPR036388">
    <property type="entry name" value="WH-like_DNA-bd_sf"/>
</dbReference>
<gene>
    <name evidence="1" type="ORF">HNR46_002901</name>
</gene>
<name>A0A840V4Y8_9BACT</name>
<reference evidence="1 2" key="1">
    <citation type="submission" date="2020-08" db="EMBL/GenBank/DDBJ databases">
        <title>Genomic Encyclopedia of Type Strains, Phase IV (KMG-IV): sequencing the most valuable type-strain genomes for metagenomic binning, comparative biology and taxonomic classification.</title>
        <authorList>
            <person name="Goeker M."/>
        </authorList>
    </citation>
    <scope>NUCLEOTIDE SEQUENCE [LARGE SCALE GENOMIC DNA]</scope>
    <source>
        <strain evidence="1 2">YC6886</strain>
    </source>
</reference>
<comment type="caution">
    <text evidence="1">The sequence shown here is derived from an EMBL/GenBank/DDBJ whole genome shotgun (WGS) entry which is preliminary data.</text>
</comment>
<keyword evidence="2" id="KW-1185">Reference proteome</keyword>
<dbReference type="InterPro" id="IPR036390">
    <property type="entry name" value="WH_DNA-bd_sf"/>
</dbReference>
<dbReference type="SUPFAM" id="SSF46785">
    <property type="entry name" value="Winged helix' DNA-binding domain"/>
    <property type="match status" value="1"/>
</dbReference>
<organism evidence="1 2">
    <name type="scientific">Haloferula luteola</name>
    <dbReference type="NCBI Taxonomy" id="595692"/>
    <lineage>
        <taxon>Bacteria</taxon>
        <taxon>Pseudomonadati</taxon>
        <taxon>Verrucomicrobiota</taxon>
        <taxon>Verrucomicrobiia</taxon>
        <taxon>Verrucomicrobiales</taxon>
        <taxon>Verrucomicrobiaceae</taxon>
        <taxon>Haloferula</taxon>
    </lineage>
</organism>
<evidence type="ECO:0000313" key="1">
    <source>
        <dbReference type="EMBL" id="MBB5352653.1"/>
    </source>
</evidence>
<protein>
    <submittedName>
        <fullName evidence="1">Putative ArsR family transcriptional regulator</fullName>
    </submittedName>
</protein>
<dbReference type="EMBL" id="JACHFD010000014">
    <property type="protein sequence ID" value="MBB5352653.1"/>
    <property type="molecule type" value="Genomic_DNA"/>
</dbReference>
<proteinExistence type="predicted"/>